<evidence type="ECO:0000313" key="2">
    <source>
        <dbReference type="EMBL" id="EXB28864.1"/>
    </source>
</evidence>
<dbReference type="Pfam" id="PF03732">
    <property type="entry name" value="Retrotrans_gag"/>
    <property type="match status" value="1"/>
</dbReference>
<dbReference type="eggNOG" id="KOG0017">
    <property type="taxonomic scope" value="Eukaryota"/>
</dbReference>
<dbReference type="AlphaFoldDB" id="W9QK20"/>
<evidence type="ECO:0000313" key="3">
    <source>
        <dbReference type="Proteomes" id="UP000030645"/>
    </source>
</evidence>
<dbReference type="Proteomes" id="UP000030645">
    <property type="component" value="Unassembled WGS sequence"/>
</dbReference>
<protein>
    <recommendedName>
        <fullName evidence="1">Retrotransposon gag domain-containing protein</fullName>
    </recommendedName>
</protein>
<keyword evidence="3" id="KW-1185">Reference proteome</keyword>
<proteinExistence type="predicted"/>
<dbReference type="InterPro" id="IPR005162">
    <property type="entry name" value="Retrotrans_gag_dom"/>
</dbReference>
<organism evidence="2 3">
    <name type="scientific">Morus notabilis</name>
    <dbReference type="NCBI Taxonomy" id="981085"/>
    <lineage>
        <taxon>Eukaryota</taxon>
        <taxon>Viridiplantae</taxon>
        <taxon>Streptophyta</taxon>
        <taxon>Embryophyta</taxon>
        <taxon>Tracheophyta</taxon>
        <taxon>Spermatophyta</taxon>
        <taxon>Magnoliopsida</taxon>
        <taxon>eudicotyledons</taxon>
        <taxon>Gunneridae</taxon>
        <taxon>Pentapetalae</taxon>
        <taxon>rosids</taxon>
        <taxon>fabids</taxon>
        <taxon>Rosales</taxon>
        <taxon>Moraceae</taxon>
        <taxon>Moreae</taxon>
        <taxon>Morus</taxon>
    </lineage>
</organism>
<name>W9QK20_9ROSA</name>
<dbReference type="EMBL" id="KE343423">
    <property type="protein sequence ID" value="EXB28864.1"/>
    <property type="molecule type" value="Genomic_DNA"/>
</dbReference>
<gene>
    <name evidence="2" type="ORF">L484_015797</name>
</gene>
<evidence type="ECO:0000259" key="1">
    <source>
        <dbReference type="Pfam" id="PF03732"/>
    </source>
</evidence>
<accession>W9QK20</accession>
<reference evidence="3" key="1">
    <citation type="submission" date="2013-01" db="EMBL/GenBank/DDBJ databases">
        <title>Draft Genome Sequence of a Mulberry Tree, Morus notabilis C.K. Schneid.</title>
        <authorList>
            <person name="He N."/>
            <person name="Zhao S."/>
        </authorList>
    </citation>
    <scope>NUCLEOTIDE SEQUENCE</scope>
</reference>
<feature type="domain" description="Retrotransposon gag" evidence="1">
    <location>
        <begin position="326"/>
        <end position="402"/>
    </location>
</feature>
<sequence length="406" mass="47563">MPFGRGAWKSEENIKRRPKSFILEVLGSSSMDIGYYFFRTRRTRMVPLRLHKRSVRGRKRGRRPHRLPPIQEVEPVPLEVPLRPVQPNKVAEPPPIGREVQVAMIRDPIGSKVAARPAFALYQCNPPMYDGQVHPTKLQDWLHRMEYLMVVCDIDESDWVILAAGLLESDARQFWRGAVETRNAHEVPWGNFCSLLLAQFPPREAPVRMVPEVASTSQAQPHAGETEFRRMEKYIHKVDKFKMRPYDTVAMYAERFFSEIMTDRTIELKEHDAYFIFWRGLTEELRTMPLEFEGSTDPLEAEEWLTSLQTILDFMDLTEQEKVICASYVLKKDARYWWETVVMRRNVATMTWNEFLGEFNAKYYDTVGFRAQQTEFNNLKQGDMTVMEACRKFDRLARLCPQLVPT</sequence>